<reference evidence="1 2" key="1">
    <citation type="submission" date="2020-08" db="EMBL/GenBank/DDBJ databases">
        <title>Genomic Encyclopedia of Type Strains, Phase III (KMG-III): the genomes of soil and plant-associated and newly described type strains.</title>
        <authorList>
            <person name="Whitman W."/>
        </authorList>
    </citation>
    <scope>NUCLEOTIDE SEQUENCE [LARGE SCALE GENOMIC DNA]</scope>
    <source>
        <strain evidence="1 2">CECT 8640</strain>
    </source>
</reference>
<accession>A0A841CYC9</accession>
<keyword evidence="2" id="KW-1185">Reference proteome</keyword>
<sequence length="136" mass="14185">MPDHARLLRKLDLPRVLAVVDAHAEPGSPYAATGALLRAVGSDLADLSSAALEEPSRVAHFLAGLLRVEAPCAVVVENAQHADVADAEVLAVLLHRDDVRLVVCTGMEPVFDPPGGLPAVSFRGALASRTVLVEGI</sequence>
<protein>
    <submittedName>
        <fullName evidence="1">Uncharacterized protein</fullName>
    </submittedName>
</protein>
<organism evidence="1 2">
    <name type="scientific">Saccharothrix tamanrassetensis</name>
    <dbReference type="NCBI Taxonomy" id="1051531"/>
    <lineage>
        <taxon>Bacteria</taxon>
        <taxon>Bacillati</taxon>
        <taxon>Actinomycetota</taxon>
        <taxon>Actinomycetes</taxon>
        <taxon>Pseudonocardiales</taxon>
        <taxon>Pseudonocardiaceae</taxon>
        <taxon>Saccharothrix</taxon>
    </lineage>
</organism>
<evidence type="ECO:0000313" key="1">
    <source>
        <dbReference type="EMBL" id="MBB5960336.1"/>
    </source>
</evidence>
<proteinExistence type="predicted"/>
<gene>
    <name evidence="1" type="ORF">FHS29_006959</name>
</gene>
<dbReference type="AlphaFoldDB" id="A0A841CYC9"/>
<dbReference type="Proteomes" id="UP000547510">
    <property type="component" value="Unassembled WGS sequence"/>
</dbReference>
<name>A0A841CYC9_9PSEU</name>
<comment type="caution">
    <text evidence="1">The sequence shown here is derived from an EMBL/GenBank/DDBJ whole genome shotgun (WGS) entry which is preliminary data.</text>
</comment>
<evidence type="ECO:0000313" key="2">
    <source>
        <dbReference type="Proteomes" id="UP000547510"/>
    </source>
</evidence>
<dbReference type="RefSeq" id="WP_184698456.1">
    <property type="nucleotide sequence ID" value="NZ_JACHJN010000015.1"/>
</dbReference>
<dbReference type="EMBL" id="JACHJN010000015">
    <property type="protein sequence ID" value="MBB5960336.1"/>
    <property type="molecule type" value="Genomic_DNA"/>
</dbReference>